<protein>
    <submittedName>
        <fullName evidence="2">Uncharacterized protein</fullName>
    </submittedName>
</protein>
<accession>A0A0A1U366</accession>
<evidence type="ECO:0000256" key="1">
    <source>
        <dbReference type="SAM" id="MobiDB-lite"/>
    </source>
</evidence>
<dbReference type="GeneID" id="14886520"/>
<reference evidence="2 3" key="1">
    <citation type="submission" date="2012-10" db="EMBL/GenBank/DDBJ databases">
        <authorList>
            <person name="Zafar N."/>
            <person name="Inman J."/>
            <person name="Hall N."/>
            <person name="Lorenzi H."/>
            <person name="Caler E."/>
        </authorList>
    </citation>
    <scope>NUCLEOTIDE SEQUENCE [LARGE SCALE GENOMIC DNA]</scope>
    <source>
        <strain evidence="2 3">IP1</strain>
    </source>
</reference>
<feature type="region of interest" description="Disordered" evidence="1">
    <location>
        <begin position="57"/>
        <end position="77"/>
    </location>
</feature>
<sequence>MSSNGMSDLNASIASALSAISANNAATSATSSSLSSGLLGSISNNLFSGSSSIGGGIGAPSTSTTQPKESVHGKDPIGSFSSADLNLISSFLKQKASENHYKTKIDLSMTSEVRKQFNDLVNGARCLEAECRNTMKLLNNLLDKSVTTSQLLQRQVGSQCVYADPFLAFKYQDYKQQVDGLINQIEATYQSCAQTESDNNYDHIKNVFETNASALNYLNKAVHAIRAEINSSMTSVSRAMETD</sequence>
<organism evidence="2 3">
    <name type="scientific">Entamoeba invadens IP1</name>
    <dbReference type="NCBI Taxonomy" id="370355"/>
    <lineage>
        <taxon>Eukaryota</taxon>
        <taxon>Amoebozoa</taxon>
        <taxon>Evosea</taxon>
        <taxon>Archamoebae</taxon>
        <taxon>Mastigamoebida</taxon>
        <taxon>Entamoebidae</taxon>
        <taxon>Entamoeba</taxon>
    </lineage>
</organism>
<dbReference type="EMBL" id="KB206860">
    <property type="protein sequence ID" value="ELP87183.1"/>
    <property type="molecule type" value="Genomic_DNA"/>
</dbReference>
<dbReference type="Proteomes" id="UP000014680">
    <property type="component" value="Unassembled WGS sequence"/>
</dbReference>
<proteinExistence type="predicted"/>
<evidence type="ECO:0000313" key="3">
    <source>
        <dbReference type="Proteomes" id="UP000014680"/>
    </source>
</evidence>
<dbReference type="KEGG" id="eiv:EIN_093400"/>
<gene>
    <name evidence="2" type="ORF">EIN_093400</name>
</gene>
<evidence type="ECO:0000313" key="2">
    <source>
        <dbReference type="EMBL" id="ELP87183.1"/>
    </source>
</evidence>
<keyword evidence="3" id="KW-1185">Reference proteome</keyword>
<dbReference type="VEuPathDB" id="AmoebaDB:EIN_093400"/>
<name>A0A0A1U366_ENTIV</name>
<dbReference type="RefSeq" id="XP_004253954.1">
    <property type="nucleotide sequence ID" value="XM_004253906.1"/>
</dbReference>
<dbReference type="AlphaFoldDB" id="A0A0A1U366"/>